<sequence length="415" mass="46358">MTAVETAPTIRDYDPFSQAVMRNPLPFYERLREEAPALYLPKYDTWVFSRFQDVTDLLTIGDNTFIATDTTLPTPEILASHHRGEVSQLPLEPLPIGAMLGSPHFEVLRNAHIKPFRPRAVRSLTEFIQQLADARLDSLLTQQSFDLTQDYAGHVTAGVICHLLDMPAERTADVLELVNSLSRTDPDSGGTDVPTIIGNCIGMMSEYIAKRREAGADGSVPLIDGLLSLAYYGRPLTDAEVATQLTCVFVGGVETVPKITAHGLMELCNAPEQLQEVRADLDTHVPVAVEEMIRFCAPAQWFARTAHKDVEVAGARIRKGQRVMVLFGSAARDPAEYDEPDRFIWNRKIDRVLSFGTGQHYCIGIHLARLELRILVTSFLRRVAKFSFDLERAVRLPSSFQWGWNELPVVVEELS</sequence>
<evidence type="ECO:0000256" key="2">
    <source>
        <dbReference type="RuleBase" id="RU000461"/>
    </source>
</evidence>
<dbReference type="EMBL" id="JBFNXR010000017">
    <property type="protein sequence ID" value="MEW9853878.1"/>
    <property type="molecule type" value="Genomic_DNA"/>
</dbReference>
<comment type="caution">
    <text evidence="3">The sequence shown here is derived from an EMBL/GenBank/DDBJ whole genome shotgun (WGS) entry which is preliminary data.</text>
</comment>
<dbReference type="InterPro" id="IPR002397">
    <property type="entry name" value="Cyt_P450_B"/>
</dbReference>
<dbReference type="SUPFAM" id="SSF48264">
    <property type="entry name" value="Cytochrome P450"/>
    <property type="match status" value="1"/>
</dbReference>
<protein>
    <submittedName>
        <fullName evidence="3">Cytochrome P450</fullName>
    </submittedName>
</protein>
<proteinExistence type="inferred from homology"/>
<dbReference type="InterPro" id="IPR017972">
    <property type="entry name" value="Cyt_P450_CS"/>
</dbReference>
<evidence type="ECO:0000313" key="3">
    <source>
        <dbReference type="EMBL" id="MEW9853878.1"/>
    </source>
</evidence>
<dbReference type="PANTHER" id="PTHR46696">
    <property type="entry name" value="P450, PUTATIVE (EUROFUNG)-RELATED"/>
    <property type="match status" value="1"/>
</dbReference>
<dbReference type="PANTHER" id="PTHR46696:SF1">
    <property type="entry name" value="CYTOCHROME P450 YJIB-RELATED"/>
    <property type="match status" value="1"/>
</dbReference>
<reference evidence="3 4" key="1">
    <citation type="submission" date="2024-06" db="EMBL/GenBank/DDBJ databases">
        <title>Novosphingobium rhizovicinus M1R2S20.</title>
        <authorList>
            <person name="Sun J.-Q."/>
        </authorList>
    </citation>
    <scope>NUCLEOTIDE SEQUENCE [LARGE SCALE GENOMIC DNA]</scope>
    <source>
        <strain evidence="3 4">M1R2S20</strain>
    </source>
</reference>
<dbReference type="RefSeq" id="WP_367768373.1">
    <property type="nucleotide sequence ID" value="NZ_JBFNXR010000017.1"/>
</dbReference>
<dbReference type="InterPro" id="IPR001128">
    <property type="entry name" value="Cyt_P450"/>
</dbReference>
<dbReference type="Pfam" id="PF00067">
    <property type="entry name" value="p450"/>
    <property type="match status" value="1"/>
</dbReference>
<evidence type="ECO:0000256" key="1">
    <source>
        <dbReference type="ARBA" id="ARBA00010617"/>
    </source>
</evidence>
<dbReference type="Gene3D" id="1.10.630.10">
    <property type="entry name" value="Cytochrome P450"/>
    <property type="match status" value="1"/>
</dbReference>
<gene>
    <name evidence="3" type="ORF">ABUH87_01605</name>
</gene>
<dbReference type="PROSITE" id="PS00086">
    <property type="entry name" value="CYTOCHROME_P450"/>
    <property type="match status" value="1"/>
</dbReference>
<dbReference type="Proteomes" id="UP001556118">
    <property type="component" value="Unassembled WGS sequence"/>
</dbReference>
<accession>A0ABV3R710</accession>
<comment type="similarity">
    <text evidence="1 2">Belongs to the cytochrome P450 family.</text>
</comment>
<keyword evidence="2" id="KW-0408">Iron</keyword>
<name>A0ABV3R710_9SPHN</name>
<dbReference type="InterPro" id="IPR036396">
    <property type="entry name" value="Cyt_P450_sf"/>
</dbReference>
<dbReference type="PRINTS" id="PR00359">
    <property type="entry name" value="BP450"/>
</dbReference>
<organism evidence="3 4">
    <name type="scientific">Novosphingobium rhizovicinum</name>
    <dbReference type="NCBI Taxonomy" id="3228928"/>
    <lineage>
        <taxon>Bacteria</taxon>
        <taxon>Pseudomonadati</taxon>
        <taxon>Pseudomonadota</taxon>
        <taxon>Alphaproteobacteria</taxon>
        <taxon>Sphingomonadales</taxon>
        <taxon>Sphingomonadaceae</taxon>
        <taxon>Novosphingobium</taxon>
    </lineage>
</organism>
<keyword evidence="2" id="KW-0503">Monooxygenase</keyword>
<keyword evidence="2" id="KW-0479">Metal-binding</keyword>
<keyword evidence="4" id="KW-1185">Reference proteome</keyword>
<keyword evidence="2" id="KW-0560">Oxidoreductase</keyword>
<evidence type="ECO:0000313" key="4">
    <source>
        <dbReference type="Proteomes" id="UP001556118"/>
    </source>
</evidence>
<keyword evidence="2" id="KW-0349">Heme</keyword>